<evidence type="ECO:0000313" key="10">
    <source>
        <dbReference type="EMBL" id="MDG3007790.1"/>
    </source>
</evidence>
<dbReference type="RefSeq" id="WP_277864062.1">
    <property type="nucleotide sequence ID" value="NZ_JARRAG010000002.1"/>
</dbReference>
<dbReference type="PANTHER" id="PTHR10127">
    <property type="entry name" value="DISCOIDIN, CUB, EGF, LAMININ , AND ZINC METALLOPROTEASE DOMAIN CONTAINING"/>
    <property type="match status" value="1"/>
</dbReference>
<gene>
    <name evidence="10" type="ORF">PZE19_28845</name>
</gene>
<dbReference type="InterPro" id="IPR001506">
    <property type="entry name" value="Peptidase_M12A"/>
</dbReference>
<evidence type="ECO:0000256" key="5">
    <source>
        <dbReference type="ARBA" id="ARBA00023049"/>
    </source>
</evidence>
<feature type="compositionally biased region" description="Basic and acidic residues" evidence="7">
    <location>
        <begin position="624"/>
        <end position="634"/>
    </location>
</feature>
<keyword evidence="5 6" id="KW-0482">Metalloprotease</keyword>
<feature type="compositionally biased region" description="Pro residues" evidence="7">
    <location>
        <begin position="579"/>
        <end position="592"/>
    </location>
</feature>
<proteinExistence type="predicted"/>
<keyword evidence="8" id="KW-0732">Signal</keyword>
<accession>A0ABT6FJQ8</accession>
<dbReference type="SMART" id="SM00235">
    <property type="entry name" value="ZnMc"/>
    <property type="match status" value="1"/>
</dbReference>
<feature type="chain" id="PRO_5047020157" evidence="8">
    <location>
        <begin position="36"/>
        <end position="698"/>
    </location>
</feature>
<feature type="binding site" evidence="6">
    <location>
        <position position="334"/>
    </location>
    <ligand>
        <name>Zn(2+)</name>
        <dbReference type="ChEBI" id="CHEBI:29105"/>
        <note>catalytic</note>
    </ligand>
</feature>
<reference evidence="10 11" key="1">
    <citation type="submission" date="2023-03" db="EMBL/GenBank/DDBJ databases">
        <title>Paludisphaera mucosa sp. nov. a novel planctomycete from northern fen.</title>
        <authorList>
            <person name="Ivanova A."/>
        </authorList>
    </citation>
    <scope>NUCLEOTIDE SEQUENCE [LARGE SCALE GENOMIC DNA]</scope>
    <source>
        <strain evidence="10 11">Pla2</strain>
    </source>
</reference>
<dbReference type="PANTHER" id="PTHR10127:SF780">
    <property type="entry name" value="METALLOENDOPEPTIDASE"/>
    <property type="match status" value="1"/>
</dbReference>
<dbReference type="Pfam" id="PF01400">
    <property type="entry name" value="Astacin"/>
    <property type="match status" value="1"/>
</dbReference>
<keyword evidence="1 6" id="KW-0645">Protease</keyword>
<dbReference type="SUPFAM" id="SSF55486">
    <property type="entry name" value="Metalloproteases ('zincins'), catalytic domain"/>
    <property type="match status" value="1"/>
</dbReference>
<name>A0ABT6FJQ8_9BACT</name>
<dbReference type="EMBL" id="JARRAG010000002">
    <property type="protein sequence ID" value="MDG3007790.1"/>
    <property type="molecule type" value="Genomic_DNA"/>
</dbReference>
<dbReference type="PROSITE" id="PS51864">
    <property type="entry name" value="ASTACIN"/>
    <property type="match status" value="1"/>
</dbReference>
<evidence type="ECO:0000256" key="3">
    <source>
        <dbReference type="ARBA" id="ARBA00022801"/>
    </source>
</evidence>
<feature type="active site" evidence="6">
    <location>
        <position position="325"/>
    </location>
</feature>
<evidence type="ECO:0000313" key="11">
    <source>
        <dbReference type="Proteomes" id="UP001216907"/>
    </source>
</evidence>
<feature type="region of interest" description="Disordered" evidence="7">
    <location>
        <begin position="560"/>
        <end position="642"/>
    </location>
</feature>
<evidence type="ECO:0000256" key="7">
    <source>
        <dbReference type="SAM" id="MobiDB-lite"/>
    </source>
</evidence>
<keyword evidence="2 6" id="KW-0479">Metal-binding</keyword>
<feature type="compositionally biased region" description="Low complexity" evidence="7">
    <location>
        <begin position="593"/>
        <end position="608"/>
    </location>
</feature>
<comment type="cofactor">
    <cofactor evidence="6">
        <name>Zn(2+)</name>
        <dbReference type="ChEBI" id="CHEBI:29105"/>
    </cofactor>
    <text evidence="6">Binds 1 zinc ion per subunit.</text>
</comment>
<sequence length="698" mass="70981">MKHRKRPLVLGSCAAATAAALVASGLTTAPGAGLAQEPPPPPAPQAAGALAPMLGGRLPTPSLPVTITWDARFRPVEAKAAVVGPYVVIEGDMIVGTTDDVGNALMNGAIAAAQDFEKSPNKQDVRLPAGLRESADRLTRQLAAQPKRKTRLTAPAAGQAEFQRLLQAVRRYEAARRVLRSAGPADGGEMPKESSDALEHFATAAHALEPQEGASPPPPGDPGPSVAAALAILDTRFYWPGGVVPYFIDPSYEPFRPRFEAACRLWMDQTSAVAFRPYRPGDPNYLYVHLVTGDAGSSSVGMYSGGQWLNLLHPDRFPESHIAHELGHALGLFHEQSRPDRPSHLSLIENNIQQGWISQFTTPVQDFTTQGTGFDFFSIMLYDSRAGSVNPNAVDASFRPVYPVYSIPATWRDYYRTKYNFALTTDVIGLGNVKKPSLYDVVAVNKMYGPAAAGAAAAAPALPLPPAPPAGPGGAPPRPEPPFPSLPSSLGFAPMAEVASAPAAAAAPEASAGPAAVSVSPRGGPANGVITVTVTIPYPEAGATTAGGGAAVAGRADVATGGGDAVPPDDAAGADPFGGPSPPPGYMPPPAAARPAPAAPTNAPAAGRGPEGGGAPRVLKRSPGARDEASEDGAHPPTPTALPPRAYLWVSLGAGFGFGASGVAAAGAAVGGGGGSPTPPSSTGGLCPGPPPAGGVSC</sequence>
<keyword evidence="4 6" id="KW-0862">Zinc</keyword>
<dbReference type="InterPro" id="IPR006026">
    <property type="entry name" value="Peptidase_Metallo"/>
</dbReference>
<feature type="domain" description="Peptidase M12A" evidence="9">
    <location>
        <begin position="230"/>
        <end position="451"/>
    </location>
</feature>
<dbReference type="Gene3D" id="3.40.390.10">
    <property type="entry name" value="Collagenase (Catalytic Domain)"/>
    <property type="match status" value="1"/>
</dbReference>
<feature type="region of interest" description="Disordered" evidence="7">
    <location>
        <begin position="467"/>
        <end position="489"/>
    </location>
</feature>
<evidence type="ECO:0000256" key="4">
    <source>
        <dbReference type="ARBA" id="ARBA00022833"/>
    </source>
</evidence>
<protein>
    <submittedName>
        <fullName evidence="10">M12 family metallopeptidase</fullName>
    </submittedName>
</protein>
<keyword evidence="11" id="KW-1185">Reference proteome</keyword>
<dbReference type="Proteomes" id="UP001216907">
    <property type="component" value="Unassembled WGS sequence"/>
</dbReference>
<feature type="compositionally biased region" description="Pro residues" evidence="7">
    <location>
        <begin position="688"/>
        <end position="698"/>
    </location>
</feature>
<feature type="binding site" evidence="6">
    <location>
        <position position="324"/>
    </location>
    <ligand>
        <name>Zn(2+)</name>
        <dbReference type="ChEBI" id="CHEBI:29105"/>
        <note>catalytic</note>
    </ligand>
</feature>
<evidence type="ECO:0000256" key="2">
    <source>
        <dbReference type="ARBA" id="ARBA00022723"/>
    </source>
</evidence>
<evidence type="ECO:0000256" key="6">
    <source>
        <dbReference type="PROSITE-ProRule" id="PRU01211"/>
    </source>
</evidence>
<feature type="signal peptide" evidence="8">
    <location>
        <begin position="1"/>
        <end position="35"/>
    </location>
</feature>
<feature type="compositionally biased region" description="Pro residues" evidence="7">
    <location>
        <begin position="467"/>
        <end position="485"/>
    </location>
</feature>
<feature type="region of interest" description="Disordered" evidence="7">
    <location>
        <begin position="669"/>
        <end position="698"/>
    </location>
</feature>
<dbReference type="PRINTS" id="PR00480">
    <property type="entry name" value="ASTACIN"/>
</dbReference>
<comment type="caution">
    <text evidence="6">Lacks conserved residue(s) required for the propagation of feature annotation.</text>
</comment>
<dbReference type="InterPro" id="IPR024079">
    <property type="entry name" value="MetalloPept_cat_dom_sf"/>
</dbReference>
<evidence type="ECO:0000256" key="1">
    <source>
        <dbReference type="ARBA" id="ARBA00022670"/>
    </source>
</evidence>
<feature type="binding site" evidence="6">
    <location>
        <position position="328"/>
    </location>
    <ligand>
        <name>Zn(2+)</name>
        <dbReference type="ChEBI" id="CHEBI:29105"/>
        <note>catalytic</note>
    </ligand>
</feature>
<organism evidence="10 11">
    <name type="scientific">Paludisphaera mucosa</name>
    <dbReference type="NCBI Taxonomy" id="3030827"/>
    <lineage>
        <taxon>Bacteria</taxon>
        <taxon>Pseudomonadati</taxon>
        <taxon>Planctomycetota</taxon>
        <taxon>Planctomycetia</taxon>
        <taxon>Isosphaerales</taxon>
        <taxon>Isosphaeraceae</taxon>
        <taxon>Paludisphaera</taxon>
    </lineage>
</organism>
<comment type="caution">
    <text evidence="10">The sequence shown here is derived from an EMBL/GenBank/DDBJ whole genome shotgun (WGS) entry which is preliminary data.</text>
</comment>
<feature type="compositionally biased region" description="Low complexity" evidence="7">
    <location>
        <begin position="560"/>
        <end position="578"/>
    </location>
</feature>
<keyword evidence="3 6" id="KW-0378">Hydrolase</keyword>
<evidence type="ECO:0000259" key="9">
    <source>
        <dbReference type="PROSITE" id="PS51864"/>
    </source>
</evidence>
<evidence type="ECO:0000256" key="8">
    <source>
        <dbReference type="SAM" id="SignalP"/>
    </source>
</evidence>